<feature type="region of interest" description="Disordered" evidence="1">
    <location>
        <begin position="23"/>
        <end position="49"/>
    </location>
</feature>
<keyword evidence="3" id="KW-1185">Reference proteome</keyword>
<protein>
    <submittedName>
        <fullName evidence="2">Uncharacterized protein</fullName>
    </submittedName>
</protein>
<accession>A0AA40G4X9</accession>
<proteinExistence type="predicted"/>
<dbReference type="EMBL" id="JAHYIQ010000006">
    <property type="protein sequence ID" value="KAK1131140.1"/>
    <property type="molecule type" value="Genomic_DNA"/>
</dbReference>
<organism evidence="2 3">
    <name type="scientific">Melipona bicolor</name>
    <dbReference type="NCBI Taxonomy" id="60889"/>
    <lineage>
        <taxon>Eukaryota</taxon>
        <taxon>Metazoa</taxon>
        <taxon>Ecdysozoa</taxon>
        <taxon>Arthropoda</taxon>
        <taxon>Hexapoda</taxon>
        <taxon>Insecta</taxon>
        <taxon>Pterygota</taxon>
        <taxon>Neoptera</taxon>
        <taxon>Endopterygota</taxon>
        <taxon>Hymenoptera</taxon>
        <taxon>Apocrita</taxon>
        <taxon>Aculeata</taxon>
        <taxon>Apoidea</taxon>
        <taxon>Anthophila</taxon>
        <taxon>Apidae</taxon>
        <taxon>Melipona</taxon>
    </lineage>
</organism>
<reference evidence="2" key="1">
    <citation type="submission" date="2021-10" db="EMBL/GenBank/DDBJ databases">
        <title>Melipona bicolor Genome sequencing and assembly.</title>
        <authorList>
            <person name="Araujo N.S."/>
            <person name="Arias M.C."/>
        </authorList>
    </citation>
    <scope>NUCLEOTIDE SEQUENCE</scope>
    <source>
        <strain evidence="2">USP_2M_L1-L4_2017</strain>
        <tissue evidence="2">Whole body</tissue>
    </source>
</reference>
<dbReference type="Proteomes" id="UP001177670">
    <property type="component" value="Unassembled WGS sequence"/>
</dbReference>
<name>A0AA40G4X9_9HYME</name>
<dbReference type="AlphaFoldDB" id="A0AA40G4X9"/>
<evidence type="ECO:0000313" key="3">
    <source>
        <dbReference type="Proteomes" id="UP001177670"/>
    </source>
</evidence>
<gene>
    <name evidence="2" type="ORF">K0M31_017433</name>
</gene>
<evidence type="ECO:0000256" key="1">
    <source>
        <dbReference type="SAM" id="MobiDB-lite"/>
    </source>
</evidence>
<sequence length="111" mass="12147">MRRVVRHISRGIAKGVGAAVAENDGRPRRLHGDEHRGHGNVRQVHHHPQSIHLEDDALKEEGPVGGIIGPSFEYRDDGTRDRARCGCSFEGNALKSIGICRLLVGIEEPAD</sequence>
<feature type="compositionally biased region" description="Basic and acidic residues" evidence="1">
    <location>
        <begin position="23"/>
        <end position="37"/>
    </location>
</feature>
<comment type="caution">
    <text evidence="2">The sequence shown here is derived from an EMBL/GenBank/DDBJ whole genome shotgun (WGS) entry which is preliminary data.</text>
</comment>
<evidence type="ECO:0000313" key="2">
    <source>
        <dbReference type="EMBL" id="KAK1131140.1"/>
    </source>
</evidence>